<evidence type="ECO:0000313" key="2">
    <source>
        <dbReference type="Proteomes" id="UP001472677"/>
    </source>
</evidence>
<gene>
    <name evidence="1" type="ORF">V6N12_017537</name>
</gene>
<dbReference type="Proteomes" id="UP001472677">
    <property type="component" value="Unassembled WGS sequence"/>
</dbReference>
<reference evidence="1 2" key="1">
    <citation type="journal article" date="2024" name="G3 (Bethesda)">
        <title>Genome assembly of Hibiscus sabdariffa L. provides insights into metabolisms of medicinal natural products.</title>
        <authorList>
            <person name="Kim T."/>
        </authorList>
    </citation>
    <scope>NUCLEOTIDE SEQUENCE [LARGE SCALE GENOMIC DNA]</scope>
    <source>
        <strain evidence="1">TK-2024</strain>
        <tissue evidence="1">Old leaves</tissue>
    </source>
</reference>
<comment type="caution">
    <text evidence="1">The sequence shown here is derived from an EMBL/GenBank/DDBJ whole genome shotgun (WGS) entry which is preliminary data.</text>
</comment>
<proteinExistence type="predicted"/>
<keyword evidence="2" id="KW-1185">Reference proteome</keyword>
<name>A0ABR2CFU0_9ROSI</name>
<sequence>MYQPHSQCLKHLWLQNVKSPLDLLVEGAGNSKDLRNRCRSAAEAGIDDMKPRYSDIALKQATTRQQMKRVTIKATYREDMISFPISFKFGYNATERESGQEAKAGGEYF</sequence>
<protein>
    <submittedName>
        <fullName evidence="1">Uncharacterized protein</fullName>
    </submittedName>
</protein>
<evidence type="ECO:0000313" key="1">
    <source>
        <dbReference type="EMBL" id="KAK8518388.1"/>
    </source>
</evidence>
<organism evidence="1 2">
    <name type="scientific">Hibiscus sabdariffa</name>
    <name type="common">roselle</name>
    <dbReference type="NCBI Taxonomy" id="183260"/>
    <lineage>
        <taxon>Eukaryota</taxon>
        <taxon>Viridiplantae</taxon>
        <taxon>Streptophyta</taxon>
        <taxon>Embryophyta</taxon>
        <taxon>Tracheophyta</taxon>
        <taxon>Spermatophyta</taxon>
        <taxon>Magnoliopsida</taxon>
        <taxon>eudicotyledons</taxon>
        <taxon>Gunneridae</taxon>
        <taxon>Pentapetalae</taxon>
        <taxon>rosids</taxon>
        <taxon>malvids</taxon>
        <taxon>Malvales</taxon>
        <taxon>Malvaceae</taxon>
        <taxon>Malvoideae</taxon>
        <taxon>Hibiscus</taxon>
    </lineage>
</organism>
<dbReference type="EMBL" id="JBBPBM010000053">
    <property type="protein sequence ID" value="KAK8518388.1"/>
    <property type="molecule type" value="Genomic_DNA"/>
</dbReference>
<accession>A0ABR2CFU0</accession>